<dbReference type="SUPFAM" id="SSF144091">
    <property type="entry name" value="Rhomboid-like"/>
    <property type="match status" value="1"/>
</dbReference>
<keyword evidence="10" id="KW-1185">Reference proteome</keyword>
<accession>A0A423XMP6</accession>
<name>A0A423XMP6_9PEZI</name>
<dbReference type="AlphaFoldDB" id="A0A423XMP6"/>
<dbReference type="STRING" id="1230097.A0A423XMP6"/>
<dbReference type="Gene3D" id="1.20.1540.10">
    <property type="entry name" value="Rhomboid-like"/>
    <property type="match status" value="1"/>
</dbReference>
<dbReference type="InterPro" id="IPR022764">
    <property type="entry name" value="Peptidase_S54_rhomboid_dom"/>
</dbReference>
<comment type="similarity">
    <text evidence="2">Belongs to the peptidase S54 family.</text>
</comment>
<feature type="transmembrane region" description="Helical" evidence="7">
    <location>
        <begin position="242"/>
        <end position="260"/>
    </location>
</feature>
<protein>
    <recommendedName>
        <fullName evidence="8">Peptidase S54 rhomboid domain-containing protein</fullName>
    </recommendedName>
</protein>
<comment type="caution">
    <text evidence="9">The sequence shown here is derived from an EMBL/GenBank/DDBJ whole genome shotgun (WGS) entry which is preliminary data.</text>
</comment>
<evidence type="ECO:0000256" key="5">
    <source>
        <dbReference type="ARBA" id="ARBA00022989"/>
    </source>
</evidence>
<evidence type="ECO:0000256" key="2">
    <source>
        <dbReference type="ARBA" id="ARBA00009045"/>
    </source>
</evidence>
<dbReference type="InterPro" id="IPR035952">
    <property type="entry name" value="Rhomboid-like_sf"/>
</dbReference>
<evidence type="ECO:0000313" key="9">
    <source>
        <dbReference type="EMBL" id="ROW17304.1"/>
    </source>
</evidence>
<reference evidence="9 10" key="1">
    <citation type="submission" date="2015-09" db="EMBL/GenBank/DDBJ databases">
        <title>Host preference determinants of Valsa canker pathogens revealed by comparative genomics.</title>
        <authorList>
            <person name="Yin Z."/>
            <person name="Huang L."/>
        </authorList>
    </citation>
    <scope>NUCLEOTIDE SEQUENCE [LARGE SCALE GENOMIC DNA]</scope>
    <source>
        <strain evidence="9 10">SXYLt</strain>
    </source>
</reference>
<dbReference type="GO" id="GO:0006465">
    <property type="term" value="P:signal peptide processing"/>
    <property type="evidence" value="ECO:0007669"/>
    <property type="project" value="TreeGrafter"/>
</dbReference>
<feature type="domain" description="Peptidase S54 rhomboid" evidence="8">
    <location>
        <begin position="172"/>
        <end position="323"/>
    </location>
</feature>
<feature type="transmembrane region" description="Helical" evidence="7">
    <location>
        <begin position="173"/>
        <end position="194"/>
    </location>
</feature>
<evidence type="ECO:0000256" key="1">
    <source>
        <dbReference type="ARBA" id="ARBA00004141"/>
    </source>
</evidence>
<dbReference type="PANTHER" id="PTHR43731:SF14">
    <property type="entry name" value="PRESENILIN-ASSOCIATED RHOMBOID-LIKE PROTEIN, MITOCHONDRIAL"/>
    <property type="match status" value="1"/>
</dbReference>
<dbReference type="OrthoDB" id="10260614at2759"/>
<sequence>MFRSSLKARPCLGRLRQTQSVHSARRNFIGQSDASSYEYSQHPVRVISPTIWTVATIGTIYITCAAYDVYQDAKEYGKESRHDLTFDDVEVGRARRRRRDRAKNAQFGGGPVVITSPSAMWDNLSGASQVITGLTLTNVAVWGVSRIPAPAVQQWWLGLAHTPGYPWFKNRQLFTHMFGHLGVFHLGLNMMGLINFGPSLAQSRLFNGSGSHFLAFYLSAGIVSSLGAHLSALVFRSHRFTPGMGASGAILGVFAAWAMTHENAYVRIFPFPKVFAAREMLEWEAAFEVLGLLGLWKALRLPINFGHASHLGGLGVGVAYVTYGGNAQIWTSSRRAAFRSMKALSIL</sequence>
<dbReference type="InterPro" id="IPR050925">
    <property type="entry name" value="Rhomboid_protease_S54"/>
</dbReference>
<dbReference type="Pfam" id="PF01694">
    <property type="entry name" value="Rhomboid"/>
    <property type="match status" value="1"/>
</dbReference>
<dbReference type="EMBL" id="LKEB01000003">
    <property type="protein sequence ID" value="ROW17304.1"/>
    <property type="molecule type" value="Genomic_DNA"/>
</dbReference>
<dbReference type="GO" id="GO:0016020">
    <property type="term" value="C:membrane"/>
    <property type="evidence" value="ECO:0007669"/>
    <property type="project" value="UniProtKB-SubCell"/>
</dbReference>
<gene>
    <name evidence="9" type="ORF">VPNG_01381</name>
</gene>
<evidence type="ECO:0000256" key="7">
    <source>
        <dbReference type="SAM" id="Phobius"/>
    </source>
</evidence>
<evidence type="ECO:0000256" key="3">
    <source>
        <dbReference type="ARBA" id="ARBA00022692"/>
    </source>
</evidence>
<evidence type="ECO:0000259" key="8">
    <source>
        <dbReference type="Pfam" id="PF01694"/>
    </source>
</evidence>
<feature type="transmembrane region" description="Helical" evidence="7">
    <location>
        <begin position="214"/>
        <end position="235"/>
    </location>
</feature>
<evidence type="ECO:0000256" key="6">
    <source>
        <dbReference type="ARBA" id="ARBA00023136"/>
    </source>
</evidence>
<evidence type="ECO:0000256" key="4">
    <source>
        <dbReference type="ARBA" id="ARBA00022801"/>
    </source>
</evidence>
<dbReference type="PANTHER" id="PTHR43731">
    <property type="entry name" value="RHOMBOID PROTEASE"/>
    <property type="match status" value="1"/>
</dbReference>
<comment type="subcellular location">
    <subcellularLocation>
        <location evidence="1">Membrane</location>
        <topology evidence="1">Multi-pass membrane protein</topology>
    </subcellularLocation>
</comment>
<keyword evidence="4" id="KW-0378">Hydrolase</keyword>
<dbReference type="GO" id="GO:0004252">
    <property type="term" value="F:serine-type endopeptidase activity"/>
    <property type="evidence" value="ECO:0007669"/>
    <property type="project" value="InterPro"/>
</dbReference>
<dbReference type="InParanoid" id="A0A423XMP6"/>
<keyword evidence="3 7" id="KW-0812">Transmembrane</keyword>
<proteinExistence type="inferred from homology"/>
<dbReference type="Proteomes" id="UP000285146">
    <property type="component" value="Unassembled WGS sequence"/>
</dbReference>
<organism evidence="9 10">
    <name type="scientific">Cytospora leucostoma</name>
    <dbReference type="NCBI Taxonomy" id="1230097"/>
    <lineage>
        <taxon>Eukaryota</taxon>
        <taxon>Fungi</taxon>
        <taxon>Dikarya</taxon>
        <taxon>Ascomycota</taxon>
        <taxon>Pezizomycotina</taxon>
        <taxon>Sordariomycetes</taxon>
        <taxon>Sordariomycetidae</taxon>
        <taxon>Diaporthales</taxon>
        <taxon>Cytosporaceae</taxon>
        <taxon>Cytospora</taxon>
    </lineage>
</organism>
<keyword evidence="6 7" id="KW-0472">Membrane</keyword>
<keyword evidence="5 7" id="KW-1133">Transmembrane helix</keyword>
<evidence type="ECO:0000313" key="10">
    <source>
        <dbReference type="Proteomes" id="UP000285146"/>
    </source>
</evidence>